<dbReference type="InterPro" id="IPR019734">
    <property type="entry name" value="TPR_rpt"/>
</dbReference>
<dbReference type="Gene3D" id="3.10.620.30">
    <property type="match status" value="1"/>
</dbReference>
<feature type="chain" id="PRO_5045337161" evidence="2">
    <location>
        <begin position="25"/>
        <end position="378"/>
    </location>
</feature>
<name>A0ABV7HSL3_9GAMM</name>
<gene>
    <name evidence="4" type="ORF">ACFOEB_05300</name>
</gene>
<dbReference type="InterPro" id="IPR011990">
    <property type="entry name" value="TPR-like_helical_dom_sf"/>
</dbReference>
<dbReference type="InterPro" id="IPR002931">
    <property type="entry name" value="Transglutaminase-like"/>
</dbReference>
<dbReference type="Gene3D" id="1.25.40.10">
    <property type="entry name" value="Tetratricopeptide repeat domain"/>
    <property type="match status" value="2"/>
</dbReference>
<feature type="repeat" description="TPR" evidence="1">
    <location>
        <begin position="315"/>
        <end position="348"/>
    </location>
</feature>
<feature type="signal peptide" evidence="2">
    <location>
        <begin position="1"/>
        <end position="24"/>
    </location>
</feature>
<reference evidence="5" key="1">
    <citation type="journal article" date="2019" name="Int. J. Syst. Evol. Microbiol.">
        <title>The Global Catalogue of Microorganisms (GCM) 10K type strain sequencing project: providing services to taxonomists for standard genome sequencing and annotation.</title>
        <authorList>
            <consortium name="The Broad Institute Genomics Platform"/>
            <consortium name="The Broad Institute Genome Sequencing Center for Infectious Disease"/>
            <person name="Wu L."/>
            <person name="Ma J."/>
        </authorList>
    </citation>
    <scope>NUCLEOTIDE SEQUENCE [LARGE SCALE GENOMIC DNA]</scope>
    <source>
        <strain evidence="5">KCTC 52141</strain>
    </source>
</reference>
<organism evidence="4 5">
    <name type="scientific">Gilvimarinus japonicus</name>
    <dbReference type="NCBI Taxonomy" id="1796469"/>
    <lineage>
        <taxon>Bacteria</taxon>
        <taxon>Pseudomonadati</taxon>
        <taxon>Pseudomonadota</taxon>
        <taxon>Gammaproteobacteria</taxon>
        <taxon>Cellvibrionales</taxon>
        <taxon>Cellvibrionaceae</taxon>
        <taxon>Gilvimarinus</taxon>
    </lineage>
</organism>
<sequence>MYQIASIGLLKVVLACLLLSGVSACTSTAVTHIVPAPDKALVERALSGAALDILHQTPTPRIAPDELLSLTPEMAEFAEQAVSGQRRDADKVRALHNALLLPESGGGRGVLYESAATFTPAETYRQRRANCLSFSLLFVAMARHVGLDARINDVAIPPTWGRVGDRLQFMRHVNAKVNLRHSIDTLVIDLDMRNYRAYYPQHVISDRSAKSQFYNNLAIAPLDAQGGTLANRFFNLKQALALDSSQSFLWNNLATLYRQQGLNDLAEALYVEALVRNPQDLTAIQNLSQYYRQEGELALAAKLDALAYQHRESNPYYQYRLASKYYRNAEYQQAAQRIESAIKKHPDEPLFYKLAVDIYDTLGLTRKAQKAQQKRERL</sequence>
<protein>
    <submittedName>
        <fullName evidence="4">Transglutaminase domain-containing protein</fullName>
    </submittedName>
</protein>
<evidence type="ECO:0000256" key="2">
    <source>
        <dbReference type="SAM" id="SignalP"/>
    </source>
</evidence>
<dbReference type="Proteomes" id="UP001595548">
    <property type="component" value="Unassembled WGS sequence"/>
</dbReference>
<dbReference type="SUPFAM" id="SSF48452">
    <property type="entry name" value="TPR-like"/>
    <property type="match status" value="1"/>
</dbReference>
<feature type="domain" description="Transglutaminase-like" evidence="3">
    <location>
        <begin position="76"/>
        <end position="151"/>
    </location>
</feature>
<dbReference type="Pfam" id="PF01841">
    <property type="entry name" value="Transglut_core"/>
    <property type="match status" value="1"/>
</dbReference>
<dbReference type="EMBL" id="JBHRTL010000005">
    <property type="protein sequence ID" value="MFC3154612.1"/>
    <property type="molecule type" value="Genomic_DNA"/>
</dbReference>
<evidence type="ECO:0000256" key="1">
    <source>
        <dbReference type="PROSITE-ProRule" id="PRU00339"/>
    </source>
</evidence>
<dbReference type="SUPFAM" id="SSF54001">
    <property type="entry name" value="Cysteine proteinases"/>
    <property type="match status" value="1"/>
</dbReference>
<keyword evidence="5" id="KW-1185">Reference proteome</keyword>
<keyword evidence="1" id="KW-0802">TPR repeat</keyword>
<comment type="caution">
    <text evidence="4">The sequence shown here is derived from an EMBL/GenBank/DDBJ whole genome shotgun (WGS) entry which is preliminary data.</text>
</comment>
<dbReference type="SMART" id="SM00028">
    <property type="entry name" value="TPR"/>
    <property type="match status" value="2"/>
</dbReference>
<dbReference type="PROSITE" id="PS50005">
    <property type="entry name" value="TPR"/>
    <property type="match status" value="1"/>
</dbReference>
<keyword evidence="2" id="KW-0732">Signal</keyword>
<dbReference type="RefSeq" id="WP_382414967.1">
    <property type="nucleotide sequence ID" value="NZ_AP031500.1"/>
</dbReference>
<evidence type="ECO:0000313" key="4">
    <source>
        <dbReference type="EMBL" id="MFC3154612.1"/>
    </source>
</evidence>
<dbReference type="InterPro" id="IPR038765">
    <property type="entry name" value="Papain-like_cys_pep_sf"/>
</dbReference>
<evidence type="ECO:0000313" key="5">
    <source>
        <dbReference type="Proteomes" id="UP001595548"/>
    </source>
</evidence>
<proteinExistence type="predicted"/>
<evidence type="ECO:0000259" key="3">
    <source>
        <dbReference type="Pfam" id="PF01841"/>
    </source>
</evidence>
<accession>A0ABV7HSL3</accession>